<protein>
    <submittedName>
        <fullName evidence="2">Uncharacterized protein</fullName>
    </submittedName>
</protein>
<accession>A0AC35U3H0</accession>
<name>A0AC35U3H0_9BILA</name>
<evidence type="ECO:0000313" key="1">
    <source>
        <dbReference type="Proteomes" id="UP000095286"/>
    </source>
</evidence>
<organism evidence="1 2">
    <name type="scientific">Rhabditophanes sp. KR3021</name>
    <dbReference type="NCBI Taxonomy" id="114890"/>
    <lineage>
        <taxon>Eukaryota</taxon>
        <taxon>Metazoa</taxon>
        <taxon>Ecdysozoa</taxon>
        <taxon>Nematoda</taxon>
        <taxon>Chromadorea</taxon>
        <taxon>Rhabditida</taxon>
        <taxon>Tylenchina</taxon>
        <taxon>Panagrolaimomorpha</taxon>
        <taxon>Strongyloidoidea</taxon>
        <taxon>Alloionematidae</taxon>
        <taxon>Rhabditophanes</taxon>
    </lineage>
</organism>
<sequence>MKKTPGDSILKSSNNTTNPVADKEVFHNAARRRVSFSASREVQSYSVTDTHFHMERIVERASLGSSFSDSNTQDSICSGKDPNDTMDIIGGNLMNTTDKTMDFTLDGTLCIGNDTMDVISYGIRPTIRTPSTPAKLGEAKNLFSKMMNSPAYNGTPRTIIPGSLRRRSLGKPLGKITFIEPIVEEEQPPSPNQTLLIDENVLNEEYLNAEKYVEQLSKFQDDINKRDAKLAAAKEERLRQVDMDMNEGGILCDTTSTPSEDFSFTFNLNESQGNTLSHDASFKSNKDNSVVDNDVEMVSFEESLIQNDICSWLTPLTSENGSDFEFDQNYDRKCPDYQLALLTGLMRCVLFDEGEKHEVSKKIVSGFNSHVFLNDYLSKSNNKYQLHDLESELSSSNVSKAIKIVLGFNFDIYGSKLERAEAWADLFDLYGGVVDHIFSKAKKFYKKTVAPLTQESEQMCLRLQELLIKEQQKKMEIVEIFNQKYVPN</sequence>
<dbReference type="Proteomes" id="UP000095286">
    <property type="component" value="Unplaced"/>
</dbReference>
<proteinExistence type="predicted"/>
<reference evidence="2" key="1">
    <citation type="submission" date="2016-11" db="UniProtKB">
        <authorList>
            <consortium name="WormBaseParasite"/>
        </authorList>
    </citation>
    <scope>IDENTIFICATION</scope>
    <source>
        <strain evidence="2">KR3021</strain>
    </source>
</reference>
<evidence type="ECO:0000313" key="2">
    <source>
        <dbReference type="WBParaSite" id="RSKR_0000703900.1"/>
    </source>
</evidence>
<dbReference type="WBParaSite" id="RSKR_0000703900.1">
    <property type="protein sequence ID" value="RSKR_0000703900.1"/>
    <property type="gene ID" value="RSKR_0000703900"/>
</dbReference>